<feature type="domain" description="Glucosyltransferase 24 catalytic" evidence="15">
    <location>
        <begin position="1300"/>
        <end position="1565"/>
    </location>
</feature>
<dbReference type="Pfam" id="PF06427">
    <property type="entry name" value="UDP-g_GGTase"/>
    <property type="match status" value="1"/>
</dbReference>
<protein>
    <recommendedName>
        <fullName evidence="18">Glycosyltransferase family 24 protein</fullName>
    </recommendedName>
</protein>
<dbReference type="InterPro" id="IPR040692">
    <property type="entry name" value="UGGT_TRXL_3"/>
</dbReference>
<dbReference type="InterPro" id="IPR040525">
    <property type="entry name" value="UGGT_TRXL_4"/>
</dbReference>
<evidence type="ECO:0000256" key="10">
    <source>
        <dbReference type="SAM" id="SignalP"/>
    </source>
</evidence>
<dbReference type="GO" id="GO:0036503">
    <property type="term" value="P:ERAD pathway"/>
    <property type="evidence" value="ECO:0007669"/>
    <property type="project" value="TreeGrafter"/>
</dbReference>
<name>A0A2G8S8U2_9APHY</name>
<dbReference type="Pfam" id="PF18400">
    <property type="entry name" value="Thioredoxin_12"/>
    <property type="match status" value="1"/>
</dbReference>
<comment type="pathway">
    <text evidence="3">Protein modification; protein glycosylation.</text>
</comment>
<organism evidence="16 17">
    <name type="scientific">Ganoderma sinense ZZ0214-1</name>
    <dbReference type="NCBI Taxonomy" id="1077348"/>
    <lineage>
        <taxon>Eukaryota</taxon>
        <taxon>Fungi</taxon>
        <taxon>Dikarya</taxon>
        <taxon>Basidiomycota</taxon>
        <taxon>Agaricomycotina</taxon>
        <taxon>Agaricomycetes</taxon>
        <taxon>Polyporales</taxon>
        <taxon>Polyporaceae</taxon>
        <taxon>Ganoderma</taxon>
    </lineage>
</organism>
<dbReference type="InterPro" id="IPR040497">
    <property type="entry name" value="Glyco_transf_24"/>
</dbReference>
<dbReference type="InterPro" id="IPR040694">
    <property type="entry name" value="UGGT_TRXL_2"/>
</dbReference>
<dbReference type="Pfam" id="PF18404">
    <property type="entry name" value="Glyco_transf_24"/>
    <property type="match status" value="1"/>
</dbReference>
<evidence type="ECO:0000259" key="15">
    <source>
        <dbReference type="Pfam" id="PF18404"/>
    </source>
</evidence>
<dbReference type="OrthoDB" id="27683at2759"/>
<sequence length="1592" mass="177201">MLGALIPLLAWPILCASAGKPPVNVELRTSWQATPILLESLESVAIEEPSSFFHLLDGVTDPSVFPLSKDKSTPKHAHKHVFDIALAMDHLAAPGAYVAAEMHVALHSASPKLEAFYQYYNDHHAARKRAFGKRGEECESWVDWYGSIVCDAKTLARLVEMETLDPAEGDTKAFTGESNSTCSTAPPAPKLLPFDHVLSDPARLLDLPPKTAVLYGTLDSPNFRELHSYLYAAARAPSPHLTYVFRPIPPPPSASSERTYLSGYGVALDLKKMDYLAVDDRLQSGSGGSHEEDSGTAVQDDEEVDPIVTLLQQYPIDESVDVALPLTEEELHEIDFQAAQLIYDAEDKHKLRTLKHLAQNFPRYAGALARRVAVFPALLAELAENQPRARGGVTMAWLNGVALDERDMTPSALLRLVRRERGVMAGLMGGRLGMSSKEGIEVLTHRAVARAQSEGGGPMDGLFDASDRAEGGGVVGYFNDFEKDERYDRWGRNLKIILRQMYPGQFPTLKLNLFNVVLAVDLSQLSSVDFIATTVQMLISRGLPFRWGVAPIVETEDGSRMARLFYFLMENFGGDETLAFFLNISQRDEPMESLKPTVDWALVRSAFKSLLERKAEDLAEDLGLETDLDKILEGTAGDLEKQRAYALRLGTSLASAPQGHAFFNGKHFDLDDDFLRYLQTESAEHLQHVQLKVYKGELTDEEHADGMATYFYDLPTTAKRRNAYVHPSAKAGAGDLRIFGLPDLIEANGLKSSPGAFVYPAESQQVPLTTYVVADFDSEEGAKFLKEALASVTPDSLSRLSFIHNLASSSTRGKSDALESPSRSIAQLIVSDTLSKVAPERLLEALQPKELEESTGEGKQAPFSLSLDELADAEGRVLTAVEHEQYLNACRLVLRQLELKPGEHAVIVNGRVVGPIKPGEFVAGDFETLAAYEHHRRVQPVVDALLEVHGASAEATREDFAELVSVASSIVSSIQQPDPSEAGLFNAPQRPRLRNYQRLSSTYTGFSIGDNSTAIYHFGLLLDPLSEVAQKYTALFEWLQEMPGVYIEFHINPTRFEELPLKRFYRYNIAPRLTFDDNGNEIHATTQFTQLPVEPIYTLAMDAPQSWLIRPKEALYDLDNIQLSKLSGKDRVSGLKAIFDLDYLVVEGHARESVSSAPPRGLQMQLVTSDSTPIADTLVMANLGYLQFKTKPGVYKLEIRPGRGREIFEMESVGNEGWNSPTVGEAGDEVTVTSFEGVTLYPRLATLPGKEGEDVLLATGAHAEEASVVENLMAKVTSLFGSKHKGETAVVPVGDGQAEINIFTVASGHLYERFASIMILSVLRHTKSSVKFWFIENFLSPDFLEFLPHFASEYGFQYELITYKWPSWLRAQTEKQRIIWAYKILFLDVLFPMDLKKVIFVDADQIVRTDLKELVELDLHGAPYGYTPMGDDNPDTEGFRFWKTGYWKDFLRGLPYHISALYVIDLVRFREIAAGDMLRGHYQQLSADPNSLANLDQDLPNNLQREVPIFSLPEDWLWCETWCSKDRLHRAKTIDLCQNPLTKEPKLDRARQIPEWEVYDGEIAAFARRLQSNQTSGSEDESAANPVKHVEL</sequence>
<dbReference type="GO" id="GO:0051082">
    <property type="term" value="F:unfolded protein binding"/>
    <property type="evidence" value="ECO:0007669"/>
    <property type="project" value="TreeGrafter"/>
</dbReference>
<keyword evidence="17" id="KW-1185">Reference proteome</keyword>
<dbReference type="Pfam" id="PF18401">
    <property type="entry name" value="Thioredoxin_13"/>
    <property type="match status" value="1"/>
</dbReference>
<evidence type="ECO:0000256" key="8">
    <source>
        <dbReference type="ARBA" id="ARBA00023180"/>
    </source>
</evidence>
<dbReference type="PANTHER" id="PTHR11226:SF0">
    <property type="entry name" value="UDP-GLUCOSE:GLYCOPROTEIN GLUCOSYLTRANSFERASE"/>
    <property type="match status" value="1"/>
</dbReference>
<keyword evidence="7" id="KW-0256">Endoplasmic reticulum</keyword>
<feature type="signal peptide" evidence="10">
    <location>
        <begin position="1"/>
        <end position="18"/>
    </location>
</feature>
<dbReference type="GO" id="GO:0005788">
    <property type="term" value="C:endoplasmic reticulum lumen"/>
    <property type="evidence" value="ECO:0007669"/>
    <property type="project" value="UniProtKB-SubCell"/>
</dbReference>
<proteinExistence type="inferred from homology"/>
<dbReference type="UniPathway" id="UPA00378"/>
<feature type="region of interest" description="Disordered" evidence="9">
    <location>
        <begin position="282"/>
        <end position="301"/>
    </location>
</feature>
<reference evidence="16 17" key="1">
    <citation type="journal article" date="2015" name="Sci. Rep.">
        <title>Chromosome-level genome map provides insights into diverse defense mechanisms in the medicinal fungus Ganoderma sinense.</title>
        <authorList>
            <person name="Zhu Y."/>
            <person name="Xu J."/>
            <person name="Sun C."/>
            <person name="Zhou S."/>
            <person name="Xu H."/>
            <person name="Nelson D.R."/>
            <person name="Qian J."/>
            <person name="Song J."/>
            <person name="Luo H."/>
            <person name="Xiang L."/>
            <person name="Li Y."/>
            <person name="Xu Z."/>
            <person name="Ji A."/>
            <person name="Wang L."/>
            <person name="Lu S."/>
            <person name="Hayward A."/>
            <person name="Sun W."/>
            <person name="Li X."/>
            <person name="Schwartz D.C."/>
            <person name="Wang Y."/>
            <person name="Chen S."/>
        </authorList>
    </citation>
    <scope>NUCLEOTIDE SEQUENCE [LARGE SCALE GENOMIC DNA]</scope>
    <source>
        <strain evidence="16 17">ZZ0214-1</strain>
    </source>
</reference>
<evidence type="ECO:0000256" key="3">
    <source>
        <dbReference type="ARBA" id="ARBA00004922"/>
    </source>
</evidence>
<evidence type="ECO:0000259" key="13">
    <source>
        <dbReference type="Pfam" id="PF18402"/>
    </source>
</evidence>
<evidence type="ECO:0000256" key="1">
    <source>
        <dbReference type="ARBA" id="ARBA00001913"/>
    </source>
</evidence>
<evidence type="ECO:0008006" key="18">
    <source>
        <dbReference type="Google" id="ProtNLM"/>
    </source>
</evidence>
<comment type="similarity">
    <text evidence="4">Belongs to the glycosyltransferase 8 family.</text>
</comment>
<feature type="domain" description="UGGT thioredoxin-like" evidence="11">
    <location>
        <begin position="33"/>
        <end position="254"/>
    </location>
</feature>
<evidence type="ECO:0000256" key="4">
    <source>
        <dbReference type="ARBA" id="ARBA00006351"/>
    </source>
</evidence>
<evidence type="ECO:0000259" key="12">
    <source>
        <dbReference type="Pfam" id="PF18401"/>
    </source>
</evidence>
<evidence type="ECO:0000259" key="14">
    <source>
        <dbReference type="Pfam" id="PF18403"/>
    </source>
</evidence>
<dbReference type="InterPro" id="IPR009448">
    <property type="entry name" value="UDP-g_GGtrans"/>
</dbReference>
<dbReference type="FunFam" id="3.90.550.10:FF:000065">
    <property type="entry name" value="UDP-glucose:glycoprotein glucosyltransferase, putative"/>
    <property type="match status" value="1"/>
</dbReference>
<dbReference type="Pfam" id="PF18402">
    <property type="entry name" value="Thioredoxin_14"/>
    <property type="match status" value="1"/>
</dbReference>
<evidence type="ECO:0000256" key="5">
    <source>
        <dbReference type="ARBA" id="ARBA00022679"/>
    </source>
</evidence>
<dbReference type="GO" id="GO:0018279">
    <property type="term" value="P:protein N-linked glycosylation via asparagine"/>
    <property type="evidence" value="ECO:0007669"/>
    <property type="project" value="TreeGrafter"/>
</dbReference>
<dbReference type="STRING" id="1077348.A0A2G8S8U2"/>
<comment type="caution">
    <text evidence="16">The sequence shown here is derived from an EMBL/GenBank/DDBJ whole genome shotgun (WGS) entry which is preliminary data.</text>
</comment>
<evidence type="ECO:0000256" key="7">
    <source>
        <dbReference type="ARBA" id="ARBA00022824"/>
    </source>
</evidence>
<dbReference type="Gene3D" id="3.90.550.10">
    <property type="entry name" value="Spore Coat Polysaccharide Biosynthesis Protein SpsA, Chain A"/>
    <property type="match status" value="1"/>
</dbReference>
<evidence type="ECO:0000256" key="6">
    <source>
        <dbReference type="ARBA" id="ARBA00022729"/>
    </source>
</evidence>
<feature type="domain" description="UGGT thioredoxin-like" evidence="13">
    <location>
        <begin position="463"/>
        <end position="725"/>
    </location>
</feature>
<evidence type="ECO:0000256" key="9">
    <source>
        <dbReference type="SAM" id="MobiDB-lite"/>
    </source>
</evidence>
<dbReference type="Proteomes" id="UP000230002">
    <property type="component" value="Unassembled WGS sequence"/>
</dbReference>
<dbReference type="CDD" id="cd06432">
    <property type="entry name" value="GT8_HUGT1_C_like"/>
    <property type="match status" value="1"/>
</dbReference>
<dbReference type="GO" id="GO:0003980">
    <property type="term" value="F:UDP-glucose:glycoprotein glucosyltransferase activity"/>
    <property type="evidence" value="ECO:0007669"/>
    <property type="project" value="InterPro"/>
</dbReference>
<feature type="domain" description="UDP-glucose:glycoprotein glucosyltransferase thioredoxin-like" evidence="14">
    <location>
        <begin position="760"/>
        <end position="967"/>
    </location>
</feature>
<dbReference type="Pfam" id="PF18403">
    <property type="entry name" value="Thioredoxin_15"/>
    <property type="match status" value="1"/>
</dbReference>
<dbReference type="InterPro" id="IPR040693">
    <property type="entry name" value="UGGT_TRXL_1"/>
</dbReference>
<dbReference type="InterPro" id="IPR029044">
    <property type="entry name" value="Nucleotide-diphossugar_trans"/>
</dbReference>
<comment type="subcellular location">
    <subcellularLocation>
        <location evidence="2">Endoplasmic reticulum lumen</location>
    </subcellularLocation>
</comment>
<keyword evidence="8" id="KW-0325">Glycoprotein</keyword>
<feature type="chain" id="PRO_5013775682" description="Glycosyltransferase family 24 protein" evidence="10">
    <location>
        <begin position="19"/>
        <end position="1592"/>
    </location>
</feature>
<dbReference type="SUPFAM" id="SSF53448">
    <property type="entry name" value="Nucleotide-diphospho-sugar transferases"/>
    <property type="match status" value="1"/>
</dbReference>
<accession>A0A2G8S8U2</accession>
<gene>
    <name evidence="16" type="ORF">GSI_07778</name>
</gene>
<evidence type="ECO:0000256" key="2">
    <source>
        <dbReference type="ARBA" id="ARBA00004319"/>
    </source>
</evidence>
<comment type="cofactor">
    <cofactor evidence="1">
        <name>Ca(2+)</name>
        <dbReference type="ChEBI" id="CHEBI:29108"/>
    </cofactor>
</comment>
<evidence type="ECO:0000313" key="16">
    <source>
        <dbReference type="EMBL" id="PIL30200.1"/>
    </source>
</evidence>
<keyword evidence="5" id="KW-0808">Transferase</keyword>
<feature type="domain" description="UGGT thioredoxin-like" evidence="12">
    <location>
        <begin position="322"/>
        <end position="454"/>
    </location>
</feature>
<evidence type="ECO:0000313" key="17">
    <source>
        <dbReference type="Proteomes" id="UP000230002"/>
    </source>
</evidence>
<evidence type="ECO:0000259" key="11">
    <source>
        <dbReference type="Pfam" id="PF18400"/>
    </source>
</evidence>
<keyword evidence="6 10" id="KW-0732">Signal</keyword>
<dbReference type="EMBL" id="AYKW01000016">
    <property type="protein sequence ID" value="PIL30200.1"/>
    <property type="molecule type" value="Genomic_DNA"/>
</dbReference>
<dbReference type="PANTHER" id="PTHR11226">
    <property type="entry name" value="UDP-GLUCOSE GLYCOPROTEIN:GLUCOSYLTRANSFERASE"/>
    <property type="match status" value="1"/>
</dbReference>
<feature type="region of interest" description="Disordered" evidence="9">
    <location>
        <begin position="1570"/>
        <end position="1592"/>
    </location>
</feature>